<feature type="coiled-coil region" evidence="1">
    <location>
        <begin position="386"/>
        <end position="477"/>
    </location>
</feature>
<dbReference type="Proteomes" id="UP000001555">
    <property type="component" value="Unassembled WGS sequence"/>
</dbReference>
<reference evidence="4 6" key="1">
    <citation type="submission" date="2008-03" db="EMBL/GenBank/DDBJ databases">
        <title>Annotation of Ixodes scapularis.</title>
        <authorList>
            <consortium name="Ixodes scapularis Genome Project Consortium"/>
            <person name="Caler E."/>
            <person name="Hannick L.I."/>
            <person name="Bidwell S."/>
            <person name="Joardar V."/>
            <person name="Thiagarajan M."/>
            <person name="Amedeo P."/>
            <person name="Galinsky K.J."/>
            <person name="Schobel S."/>
            <person name="Inman J."/>
            <person name="Hostetler J."/>
            <person name="Miller J."/>
            <person name="Hammond M."/>
            <person name="Megy K."/>
            <person name="Lawson D."/>
            <person name="Kodira C."/>
            <person name="Sutton G."/>
            <person name="Meyer J."/>
            <person name="Hill C.A."/>
            <person name="Birren B."/>
            <person name="Nene V."/>
            <person name="Collins F."/>
            <person name="Alarcon-Chaidez F."/>
            <person name="Wikel S."/>
            <person name="Strausberg R."/>
        </authorList>
    </citation>
    <scope>NUCLEOTIDE SEQUENCE [LARGE SCALE GENOMIC DNA]</scope>
    <source>
        <strain evidence="6">Wikel</strain>
        <strain evidence="4">Wikel colony</strain>
    </source>
</reference>
<feature type="coiled-coil region" evidence="1">
    <location>
        <begin position="902"/>
        <end position="936"/>
    </location>
</feature>
<dbReference type="InterPro" id="IPR052220">
    <property type="entry name" value="METTL25"/>
</dbReference>
<dbReference type="Pfam" id="PF13679">
    <property type="entry name" value="Methyltransf_32"/>
    <property type="match status" value="1"/>
</dbReference>
<name>B7PN77_IXOSC</name>
<feature type="coiled-coil region" evidence="1">
    <location>
        <begin position="722"/>
        <end position="835"/>
    </location>
</feature>
<dbReference type="PANTHER" id="PTHR12496">
    <property type="entry name" value="CGI-41 METHYLTRANSFERASE"/>
    <property type="match status" value="1"/>
</dbReference>
<dbReference type="InterPro" id="IPR025714">
    <property type="entry name" value="Methyltranfer_dom"/>
</dbReference>
<dbReference type="EMBL" id="ABJB010828895">
    <property type="status" value="NOT_ANNOTATED_CDS"/>
    <property type="molecule type" value="Genomic_DNA"/>
</dbReference>
<dbReference type="PANTHER" id="PTHR12496:SF2">
    <property type="entry name" value="METHYLTRANSFERASE-LIKE PROTEIN 25B"/>
    <property type="match status" value="1"/>
</dbReference>
<feature type="region of interest" description="Disordered" evidence="2">
    <location>
        <begin position="61"/>
        <end position="111"/>
    </location>
</feature>
<dbReference type="EMBL" id="ABJB010689211">
    <property type="status" value="NOT_ANNOTATED_CDS"/>
    <property type="molecule type" value="Genomic_DNA"/>
</dbReference>
<feature type="region of interest" description="Disordered" evidence="2">
    <location>
        <begin position="683"/>
        <end position="703"/>
    </location>
</feature>
<dbReference type="EMBL" id="ABJB010230965">
    <property type="status" value="NOT_ANNOTATED_CDS"/>
    <property type="molecule type" value="Genomic_DNA"/>
</dbReference>
<feature type="compositionally biased region" description="Low complexity" evidence="2">
    <location>
        <begin position="685"/>
        <end position="703"/>
    </location>
</feature>
<gene>
    <name evidence="4" type="ORF">IscW_ISCW005962</name>
</gene>
<dbReference type="VEuPathDB" id="VectorBase:ISCP_029629"/>
<dbReference type="AlphaFoldDB" id="B7PN77"/>
<keyword evidence="4" id="KW-0560">Oxidoreductase</keyword>
<dbReference type="EMBL" id="ABJB010646449">
    <property type="status" value="NOT_ANNOTATED_CDS"/>
    <property type="molecule type" value="Genomic_DNA"/>
</dbReference>
<evidence type="ECO:0000256" key="2">
    <source>
        <dbReference type="SAM" id="MobiDB-lite"/>
    </source>
</evidence>
<dbReference type="VEuPathDB" id="VectorBase:ISCW005962"/>
<dbReference type="EMBL" id="ABJB010567397">
    <property type="status" value="NOT_ANNOTATED_CDS"/>
    <property type="molecule type" value="Genomic_DNA"/>
</dbReference>
<protein>
    <submittedName>
        <fullName evidence="4 5">Myosin heavy chain, putative</fullName>
        <ecNumber evidence="4">1.3.1.74</ecNumber>
    </submittedName>
</protein>
<organism>
    <name type="scientific">Ixodes scapularis</name>
    <name type="common">Black-legged tick</name>
    <name type="synonym">Deer tick</name>
    <dbReference type="NCBI Taxonomy" id="6945"/>
    <lineage>
        <taxon>Eukaryota</taxon>
        <taxon>Metazoa</taxon>
        <taxon>Ecdysozoa</taxon>
        <taxon>Arthropoda</taxon>
        <taxon>Chelicerata</taxon>
        <taxon>Arachnida</taxon>
        <taxon>Acari</taxon>
        <taxon>Parasitiformes</taxon>
        <taxon>Ixodida</taxon>
        <taxon>Ixodoidea</taxon>
        <taxon>Ixodidae</taxon>
        <taxon>Ixodinae</taxon>
        <taxon>Ixodes</taxon>
    </lineage>
</organism>
<dbReference type="HOGENOM" id="CLU_296348_0_0_1"/>
<dbReference type="InParanoid" id="B7PN77"/>
<keyword evidence="6" id="KW-1185">Reference proteome</keyword>
<accession>B7PN77</accession>
<dbReference type="PaxDb" id="6945-B7PN77"/>
<dbReference type="EnsemblMetazoa" id="ISCW005962-RA">
    <property type="protein sequence ID" value="ISCW005962-PA"/>
    <property type="gene ID" value="ISCW005962"/>
</dbReference>
<dbReference type="GO" id="GO:0032440">
    <property type="term" value="F:2-alkenal reductase [NAD(P)H] activity"/>
    <property type="evidence" value="ECO:0007669"/>
    <property type="project" value="UniProtKB-EC"/>
</dbReference>
<dbReference type="EMBL" id="ABJB010381205">
    <property type="status" value="NOT_ANNOTATED_CDS"/>
    <property type="molecule type" value="Genomic_DNA"/>
</dbReference>
<dbReference type="STRING" id="6945.B7PN77"/>
<dbReference type="EMBL" id="ABJB010018609">
    <property type="status" value="NOT_ANNOTATED_CDS"/>
    <property type="molecule type" value="Genomic_DNA"/>
</dbReference>
<feature type="domain" description="Methyltransferase" evidence="3">
    <location>
        <begin position="4"/>
        <end position="178"/>
    </location>
</feature>
<evidence type="ECO:0000313" key="6">
    <source>
        <dbReference type="Proteomes" id="UP000001555"/>
    </source>
</evidence>
<sequence>MGNMIKALGDQHDTRYVVDLGSGKGYLSGNLISAHAMTVLGIESAAGNNHRAETRFSKIERASRTRRNPSAVRNATVARLSAQDRSTDESAESCSDEGPTPPSGNGGGRFRTLTARVDEDFDLGEALKKSFEDEGIDDVILCGLHTCGDLATSALKLFVRCPRAKVLCLVGCCYHLTEEEFVTPQNGWLLLCQFAPILNVITPDEIRAYEEEYTKQLRRLTAFQQMRIAFAACVEALVLLDRLVYLLEQKELQAALKKNESLQLENSQIIEEDIITGKNEEIARYREELHHHKERLAELSLNTEQSTVNVLRKQKLREKSLELKSAQDMLGKVEDEARQKDKELADAVMIMRRYELAHGNAPRQPSPSEVDDISLLSQCTSLAHLYRDLMNERSDWKTRVEKLSAEKIEIIEEVAGRAASNEQRYNELLNQLSSTDPELKEGLLRLDAEAKQIMDREVALRRRCAVLENERALLQSEISRQTSLSFLKDDIILEQLGQVEMLTEERENLKIATTSIQVKDKIIEELKSAAPEIRSDEEANDLSNDKLKRSLHTAMVTVNSLQALHDQKECTLTRYRELVSSLREEMSKDRARFAKEISGLQTELMKEHRQSILSLKEATSGLHAKGDLSEECSKKQLDEIRRLKNAVAERHEAAVEATEKLKLREQELRRLQQEMAKLRLPTPPAITSKSRSSSAKRPALAKKTSADVNLGRRLFASLQEQLEQKAQTIAHKDAEIEQLKERVASLQTVIDQTAKKGLSRQVQRLKSQVDEKEKQLQDAIADLEVKVAQLKSDLRSALEREQFLNDEARLLKEDNEKLRENCSRASTEKQELIRKLDRLRRPVTPKQIPSIQHMEAETVDRLRKEISMLRGQLRNLDKPEKPYEQLEQMASSRVEVARWEESKKWQSAVEKLKVQYKEASQKLEASEKMTRLLRAQYKSQVDILRVTVDRLHDELLQTRLLVERRDDPSTSSEVDSRRQDFQDTLIRENVALRLDLRASRSLLQQRESELLEARYISVL</sequence>
<dbReference type="OrthoDB" id="6517032at2759"/>
<dbReference type="VEuPathDB" id="VectorBase:ISCP_028920"/>
<proteinExistence type="predicted"/>
<feature type="coiled-coil region" evidence="1">
    <location>
        <begin position="245"/>
        <end position="343"/>
    </location>
</feature>
<dbReference type="EMBL" id="ABJB010506997">
    <property type="status" value="NOT_ANNOTATED_CDS"/>
    <property type="molecule type" value="Genomic_DNA"/>
</dbReference>
<dbReference type="VEuPathDB" id="VectorBase:ISCI005962"/>
<dbReference type="EMBL" id="ABJB010544885">
    <property type="status" value="NOT_ANNOTATED_CDS"/>
    <property type="molecule type" value="Genomic_DNA"/>
</dbReference>
<dbReference type="EMBL" id="ABJB010450483">
    <property type="status" value="NOT_ANNOTATED_CDS"/>
    <property type="molecule type" value="Genomic_DNA"/>
</dbReference>
<evidence type="ECO:0000259" key="3">
    <source>
        <dbReference type="Pfam" id="PF13679"/>
    </source>
</evidence>
<keyword evidence="1" id="KW-0175">Coiled coil</keyword>
<evidence type="ECO:0000256" key="1">
    <source>
        <dbReference type="SAM" id="Coils"/>
    </source>
</evidence>
<reference evidence="5" key="2">
    <citation type="submission" date="2020-05" db="UniProtKB">
        <authorList>
            <consortium name="EnsemblMetazoa"/>
        </authorList>
    </citation>
    <scope>IDENTIFICATION</scope>
    <source>
        <strain evidence="5">wikel</strain>
    </source>
</reference>
<dbReference type="EC" id="1.3.1.74" evidence="4"/>
<dbReference type="EMBL" id="DS750773">
    <property type="protein sequence ID" value="EEC08049.1"/>
    <property type="molecule type" value="Genomic_DNA"/>
</dbReference>
<evidence type="ECO:0000313" key="4">
    <source>
        <dbReference type="EMBL" id="EEC08049.1"/>
    </source>
</evidence>
<evidence type="ECO:0000313" key="5">
    <source>
        <dbReference type="EnsemblMetazoa" id="ISCW005962-PA"/>
    </source>
</evidence>